<accession>A0A0F8YVZ3</accession>
<dbReference type="EMBL" id="LAZR01051241">
    <property type="protein sequence ID" value="KKK85583.1"/>
    <property type="molecule type" value="Genomic_DNA"/>
</dbReference>
<evidence type="ECO:0000313" key="1">
    <source>
        <dbReference type="EMBL" id="KKK85583.1"/>
    </source>
</evidence>
<reference evidence="1" key="1">
    <citation type="journal article" date="2015" name="Nature">
        <title>Complex archaea that bridge the gap between prokaryotes and eukaryotes.</title>
        <authorList>
            <person name="Spang A."/>
            <person name="Saw J.H."/>
            <person name="Jorgensen S.L."/>
            <person name="Zaremba-Niedzwiedzka K."/>
            <person name="Martijn J."/>
            <person name="Lind A.E."/>
            <person name="van Eijk R."/>
            <person name="Schleper C."/>
            <person name="Guy L."/>
            <person name="Ettema T.J."/>
        </authorList>
    </citation>
    <scope>NUCLEOTIDE SEQUENCE</scope>
</reference>
<name>A0A0F8YVZ3_9ZZZZ</name>
<comment type="caution">
    <text evidence="1">The sequence shown here is derived from an EMBL/GenBank/DDBJ whole genome shotgun (WGS) entry which is preliminary data.</text>
</comment>
<proteinExistence type="predicted"/>
<protein>
    <submittedName>
        <fullName evidence="1">Uncharacterized protein</fullName>
    </submittedName>
</protein>
<dbReference type="AlphaFoldDB" id="A0A0F8YVZ3"/>
<sequence>MSERTFCDLCNKDITNVVSARLLLYPDPGPDSGQTEIDLCLAHAKKINQMLPKELRAKLPKRE</sequence>
<gene>
    <name evidence="1" type="ORF">LCGC14_2771820</name>
</gene>
<organism evidence="1">
    <name type="scientific">marine sediment metagenome</name>
    <dbReference type="NCBI Taxonomy" id="412755"/>
    <lineage>
        <taxon>unclassified sequences</taxon>
        <taxon>metagenomes</taxon>
        <taxon>ecological metagenomes</taxon>
    </lineage>
</organism>